<dbReference type="InterPro" id="IPR019405">
    <property type="entry name" value="Lactonase_7-beta_prop"/>
</dbReference>
<dbReference type="InterPro" id="IPR011048">
    <property type="entry name" value="Haem_d1_sf"/>
</dbReference>
<evidence type="ECO:0000313" key="2">
    <source>
        <dbReference type="EMBL" id="MFD1835343.1"/>
    </source>
</evidence>
<reference evidence="3" key="1">
    <citation type="journal article" date="2019" name="Int. J. Syst. Evol. Microbiol.">
        <title>The Global Catalogue of Microorganisms (GCM) 10K type strain sequencing project: providing services to taxonomists for standard genome sequencing and annotation.</title>
        <authorList>
            <consortium name="The Broad Institute Genomics Platform"/>
            <consortium name="The Broad Institute Genome Sequencing Center for Infectious Disease"/>
            <person name="Wu L."/>
            <person name="Ma J."/>
        </authorList>
    </citation>
    <scope>NUCLEOTIDE SEQUENCE [LARGE SCALE GENOMIC DNA]</scope>
    <source>
        <strain evidence="3">JCM 11650</strain>
    </source>
</reference>
<name>A0ABW4PY23_9MICO</name>
<sequence length="353" mass="37031">MTSPALVAVGGYSTSGSGRGTGIALLRVTPDDSGAAAETLWEVAAADPSFLLWSADGSLLHAVTETSPTHVLTLRVAEDGSSGEIIGDLELAGSGGCHLAPGTRPDTLLVANYGSGSVETVRLDAEGLPVELLDLDDHHDYAEDRDPHPHQVVRLPGTELIAVPDLGLDRVVLYRQVQTGHIEPAGEIPFSRGSGPRHLAADHESSQLLVSCELSGKVGVAVRGEVPQDVGALQVMRGPELEWSVRSMVPASGRPEESALSHVELAADEHHALVANRGPDTIALFSLAGMRPELVAEVPVGAHPRHFTQLGTTILVAAQESDRIDVLRRHQDTLEVAGDPIPAPSVSCLAPRP</sequence>
<dbReference type="Pfam" id="PF10282">
    <property type="entry name" value="Lactonase"/>
    <property type="match status" value="1"/>
</dbReference>
<dbReference type="Gene3D" id="2.130.10.10">
    <property type="entry name" value="YVTN repeat-like/Quinoprotein amine dehydrogenase"/>
    <property type="match status" value="1"/>
</dbReference>
<dbReference type="PANTHER" id="PTHR30344:SF1">
    <property type="entry name" value="6-PHOSPHOGLUCONOLACTONASE"/>
    <property type="match status" value="1"/>
</dbReference>
<protein>
    <submittedName>
        <fullName evidence="2">Lactonase family protein</fullName>
    </submittedName>
</protein>
<accession>A0ABW4PY23</accession>
<organism evidence="2 3">
    <name type="scientific">Brachybacterium rhamnosum</name>
    <dbReference type="NCBI Taxonomy" id="173361"/>
    <lineage>
        <taxon>Bacteria</taxon>
        <taxon>Bacillati</taxon>
        <taxon>Actinomycetota</taxon>
        <taxon>Actinomycetes</taxon>
        <taxon>Micrococcales</taxon>
        <taxon>Dermabacteraceae</taxon>
        <taxon>Brachybacterium</taxon>
    </lineage>
</organism>
<dbReference type="PANTHER" id="PTHR30344">
    <property type="entry name" value="6-PHOSPHOGLUCONOLACTONASE-RELATED"/>
    <property type="match status" value="1"/>
</dbReference>
<dbReference type="Proteomes" id="UP001597280">
    <property type="component" value="Unassembled WGS sequence"/>
</dbReference>
<dbReference type="RefSeq" id="WP_137770105.1">
    <property type="nucleotide sequence ID" value="NZ_BAAAIS010000002.1"/>
</dbReference>
<comment type="similarity">
    <text evidence="1">Belongs to the cycloisomerase 2 family.</text>
</comment>
<proteinExistence type="inferred from homology"/>
<gene>
    <name evidence="2" type="ORF">ACFSDA_09685</name>
</gene>
<keyword evidence="3" id="KW-1185">Reference proteome</keyword>
<dbReference type="InterPro" id="IPR015943">
    <property type="entry name" value="WD40/YVTN_repeat-like_dom_sf"/>
</dbReference>
<dbReference type="EMBL" id="JBHUFL010000002">
    <property type="protein sequence ID" value="MFD1835343.1"/>
    <property type="molecule type" value="Genomic_DNA"/>
</dbReference>
<evidence type="ECO:0000313" key="3">
    <source>
        <dbReference type="Proteomes" id="UP001597280"/>
    </source>
</evidence>
<dbReference type="SUPFAM" id="SSF51004">
    <property type="entry name" value="C-terminal (heme d1) domain of cytochrome cd1-nitrite reductase"/>
    <property type="match status" value="1"/>
</dbReference>
<dbReference type="InterPro" id="IPR050282">
    <property type="entry name" value="Cycloisomerase_2"/>
</dbReference>
<evidence type="ECO:0000256" key="1">
    <source>
        <dbReference type="ARBA" id="ARBA00005564"/>
    </source>
</evidence>
<comment type="caution">
    <text evidence="2">The sequence shown here is derived from an EMBL/GenBank/DDBJ whole genome shotgun (WGS) entry which is preliminary data.</text>
</comment>